<comment type="caution">
    <text evidence="1">The sequence shown here is derived from an EMBL/GenBank/DDBJ whole genome shotgun (WGS) entry which is preliminary data.</text>
</comment>
<name>A0A1E5QN50_9CYAN</name>
<protein>
    <submittedName>
        <fullName evidence="1">Uncharacterized protein</fullName>
    </submittedName>
</protein>
<dbReference type="STRING" id="1781255.BH720_06010"/>
<dbReference type="AlphaFoldDB" id="A0A1E5QN50"/>
<dbReference type="RefSeq" id="WP_069966267.1">
    <property type="nucleotide sequence ID" value="NZ_CM124774.1"/>
</dbReference>
<evidence type="ECO:0000313" key="1">
    <source>
        <dbReference type="EMBL" id="OEJ76109.1"/>
    </source>
</evidence>
<sequence>MQTATTGDLSSSCLRSRNSQAQEVISQYFLDCVTRQPPTDALESFANLFIEFAPQIASQNAYQALYDLLRANQEKDFCLLLKRVFFILVNNWETSRQTHLTNQLIQLFKQLPRPSSFQSTQVNRLRVWLNNFVASPDYQELLLYVTKFDEAYSPKWVQRYSSYFLMSQALDLNNSVEQRCAARIRAKTLKDQFKFNLALYTARTHSATLHPEPATNPTQLSDNLLKWVKKLLVRQGQFSYANIANIFIQQTQQQTYQEFKQSLRKYLKFSVTQPQIIQLIDGKLASKIGQLYVEQEAQALKPNLLLRTCNRAIDFLIMETKNQPSDLFVQLISQGNPLSFVLLLVKLILICPSAQVHLEKRITDLLEYYKDLPESQGQWLLNFLDILNVALAIYAGTVQYNLIDNVPEVTKLNDDIYLKECRVFSLSQI</sequence>
<dbReference type="EMBL" id="MJGC01000041">
    <property type="protein sequence ID" value="OEJ76109.1"/>
    <property type="molecule type" value="Genomic_DNA"/>
</dbReference>
<accession>A0A1E5QN50</accession>
<organism evidence="1">
    <name type="scientific">Desertifilum tharense IPPAS B-1220</name>
    <dbReference type="NCBI Taxonomy" id="1781255"/>
    <lineage>
        <taxon>Bacteria</taxon>
        <taxon>Bacillati</taxon>
        <taxon>Cyanobacteriota</taxon>
        <taxon>Cyanophyceae</taxon>
        <taxon>Desertifilales</taxon>
        <taxon>Desertifilaceae</taxon>
        <taxon>Desertifilum</taxon>
    </lineage>
</organism>
<dbReference type="OrthoDB" id="580965at2"/>
<proteinExistence type="predicted"/>
<reference evidence="1" key="1">
    <citation type="submission" date="2016-09" db="EMBL/GenBank/DDBJ databases">
        <title>Draft genome of thermotolerant cyanobacterium Desertifilum sp. strain IPPAS B-1220.</title>
        <authorList>
            <person name="Sinetova M.A."/>
            <person name="Bolakhan K."/>
            <person name="Zayadan B.K."/>
            <person name="Mironov K.S."/>
            <person name="Ustinova V."/>
            <person name="Kupriyanova E.V."/>
            <person name="Sidorov R.A."/>
            <person name="Skrypnik A.N."/>
            <person name="Gogoleva N.E."/>
            <person name="Gogolev Y.V."/>
            <person name="Los D.A."/>
        </authorList>
    </citation>
    <scope>NUCLEOTIDE SEQUENCE [LARGE SCALE GENOMIC DNA]</scope>
    <source>
        <strain evidence="1">IPPAS B-1220</strain>
    </source>
</reference>
<gene>
    <name evidence="1" type="ORF">BH720_06010</name>
</gene>